<evidence type="ECO:0000313" key="2">
    <source>
        <dbReference type="EMBL" id="NVZ11595.1"/>
    </source>
</evidence>
<dbReference type="AlphaFoldDB" id="A0A850RF07"/>
<dbReference type="InterPro" id="IPR038078">
    <property type="entry name" value="PhoU-like_sf"/>
</dbReference>
<dbReference type="Gene3D" id="1.20.58.220">
    <property type="entry name" value="Phosphate transport system protein phou homolog 2, domain 2"/>
    <property type="match status" value="1"/>
</dbReference>
<dbReference type="PANTHER" id="PTHR36536:SF3">
    <property type="entry name" value="UPF0111 PROTEIN HI_1603"/>
    <property type="match status" value="1"/>
</dbReference>
<comment type="similarity">
    <text evidence="1">Belongs to the UPF0111 family.</text>
</comment>
<name>A0A850RF07_9GAMM</name>
<dbReference type="InterPro" id="IPR002727">
    <property type="entry name" value="DUF47"/>
</dbReference>
<sequence length="232" mass="25481">MKTTNPIAALFGRSPFGPTQEHMRLVQSAVVQLPALVEALGTADASDITSRQDAIRAPVPQASALAREIRLHLPRSLFMPVDRRDLLELLDRQEWIGREVRAIADLPLQHAMRLPTELHTALLNLTRSATATCQQATAIVDEIDELIETGFRGPEATRVETMIQTLDRLAAETDAQLPVLARDLFTPIDDANQGDALPPATLQLMHQLVRALGELANRAARIGDHLLPLIAR</sequence>
<dbReference type="Proteomes" id="UP000592294">
    <property type="component" value="Unassembled WGS sequence"/>
</dbReference>
<dbReference type="EMBL" id="JABZEO010000027">
    <property type="protein sequence ID" value="NVZ11595.1"/>
    <property type="molecule type" value="Genomic_DNA"/>
</dbReference>
<reference evidence="2 3" key="1">
    <citation type="submission" date="2020-06" db="EMBL/GenBank/DDBJ databases">
        <title>Whole-genome sequence of Allochromatium humboldtianum DSM 21881, type strain.</title>
        <authorList>
            <person name="Kyndt J.A."/>
            <person name="Meyer T.E."/>
        </authorList>
    </citation>
    <scope>NUCLEOTIDE SEQUENCE [LARGE SCALE GENOMIC DNA]</scope>
    <source>
        <strain evidence="2 3">DSM 21881</strain>
    </source>
</reference>
<evidence type="ECO:0000313" key="3">
    <source>
        <dbReference type="Proteomes" id="UP000592294"/>
    </source>
</evidence>
<proteinExistence type="inferred from homology"/>
<gene>
    <name evidence="2" type="ORF">HW932_20305</name>
</gene>
<dbReference type="Pfam" id="PF01865">
    <property type="entry name" value="PhoU_div"/>
    <property type="match status" value="1"/>
</dbReference>
<keyword evidence="3" id="KW-1185">Reference proteome</keyword>
<comment type="caution">
    <text evidence="2">The sequence shown here is derived from an EMBL/GenBank/DDBJ whole genome shotgun (WGS) entry which is preliminary data.</text>
</comment>
<dbReference type="InterPro" id="IPR018445">
    <property type="entry name" value="Put_Phosphate_transp_reg"/>
</dbReference>
<protein>
    <submittedName>
        <fullName evidence="2">DUF47 family protein</fullName>
    </submittedName>
</protein>
<dbReference type="PANTHER" id="PTHR36536">
    <property type="entry name" value="UPF0111 PROTEIN HI_1603"/>
    <property type="match status" value="1"/>
</dbReference>
<organism evidence="2 3">
    <name type="scientific">Allochromatium humboldtianum</name>
    <dbReference type="NCBI Taxonomy" id="504901"/>
    <lineage>
        <taxon>Bacteria</taxon>
        <taxon>Pseudomonadati</taxon>
        <taxon>Pseudomonadota</taxon>
        <taxon>Gammaproteobacteria</taxon>
        <taxon>Chromatiales</taxon>
        <taxon>Chromatiaceae</taxon>
        <taxon>Allochromatium</taxon>
    </lineage>
</organism>
<accession>A0A850RF07</accession>
<evidence type="ECO:0000256" key="1">
    <source>
        <dbReference type="ARBA" id="ARBA00008591"/>
    </source>
</evidence>
<dbReference type="RefSeq" id="WP_176978286.1">
    <property type="nucleotide sequence ID" value="NZ_JABZEO010000027.1"/>
</dbReference>